<organism evidence="1 2">
    <name type="scientific">Burkholderia vietnamiensis</name>
    <dbReference type="NCBI Taxonomy" id="60552"/>
    <lineage>
        <taxon>Bacteria</taxon>
        <taxon>Pseudomonadati</taxon>
        <taxon>Pseudomonadota</taxon>
        <taxon>Betaproteobacteria</taxon>
        <taxon>Burkholderiales</taxon>
        <taxon>Burkholderiaceae</taxon>
        <taxon>Burkholderia</taxon>
        <taxon>Burkholderia cepacia complex</taxon>
    </lineage>
</organism>
<dbReference type="AlphaFoldDB" id="A0AAW7SXE4"/>
<dbReference type="Proteomes" id="UP001171620">
    <property type="component" value="Unassembled WGS sequence"/>
</dbReference>
<reference evidence="1" key="1">
    <citation type="submission" date="2023-07" db="EMBL/GenBank/DDBJ databases">
        <title>A collection of bacterial strains from the Burkholderia cepacia Research Laboratory and Repository.</title>
        <authorList>
            <person name="Lipuma J."/>
            <person name="Spilker T."/>
            <person name="Caverly L."/>
        </authorList>
    </citation>
    <scope>NUCLEOTIDE SEQUENCE</scope>
    <source>
        <strain evidence="1">AU44268</strain>
    </source>
</reference>
<protein>
    <submittedName>
        <fullName evidence="1">Uncharacterized protein</fullName>
    </submittedName>
</protein>
<evidence type="ECO:0000313" key="1">
    <source>
        <dbReference type="EMBL" id="MDN7795246.1"/>
    </source>
</evidence>
<accession>A0AAW7SXE4</accession>
<gene>
    <name evidence="1" type="ORF">QZM33_09855</name>
</gene>
<dbReference type="EMBL" id="JAUJRV010000005">
    <property type="protein sequence ID" value="MDN7795246.1"/>
    <property type="molecule type" value="Genomic_DNA"/>
</dbReference>
<evidence type="ECO:0000313" key="2">
    <source>
        <dbReference type="Proteomes" id="UP001171620"/>
    </source>
</evidence>
<name>A0AAW7SXE4_BURVI</name>
<sequence length="106" mass="12318">MTFLLEDIMEAALRADFGPQAESIIEQWRRIDPRHEWAEEKIYGRTAQFCAWTRAQRKNGLSGLLSSLDPMYPAFYPIWVRNGVANLVSPEILDTFDGAEWDDPKW</sequence>
<comment type="caution">
    <text evidence="1">The sequence shown here is derived from an EMBL/GenBank/DDBJ whole genome shotgun (WGS) entry which is preliminary data.</text>
</comment>
<proteinExistence type="predicted"/>